<proteinExistence type="predicted"/>
<evidence type="ECO:0000256" key="2">
    <source>
        <dbReference type="SAM" id="Phobius"/>
    </source>
</evidence>
<reference evidence="3 4" key="1">
    <citation type="submission" date="2017-09" db="EMBL/GenBank/DDBJ databases">
        <authorList>
            <person name="Ehlers B."/>
            <person name="Leendertz F.H."/>
        </authorList>
    </citation>
    <scope>NUCLEOTIDE SEQUENCE [LARGE SCALE GENOMIC DNA]</scope>
    <source>
        <strain evidence="3 4">DSM 18289</strain>
    </source>
</reference>
<feature type="transmembrane region" description="Helical" evidence="2">
    <location>
        <begin position="199"/>
        <end position="217"/>
    </location>
</feature>
<feature type="transmembrane region" description="Helical" evidence="2">
    <location>
        <begin position="150"/>
        <end position="170"/>
    </location>
</feature>
<feature type="region of interest" description="Disordered" evidence="1">
    <location>
        <begin position="95"/>
        <end position="115"/>
    </location>
</feature>
<feature type="transmembrane region" description="Helical" evidence="2">
    <location>
        <begin position="329"/>
        <end position="354"/>
    </location>
</feature>
<feature type="transmembrane region" description="Helical" evidence="2">
    <location>
        <begin position="448"/>
        <end position="469"/>
    </location>
</feature>
<dbReference type="AlphaFoldDB" id="A0A285PD90"/>
<feature type="transmembrane region" description="Helical" evidence="2">
    <location>
        <begin position="229"/>
        <end position="251"/>
    </location>
</feature>
<feature type="region of interest" description="Disordered" evidence="1">
    <location>
        <begin position="1"/>
        <end position="33"/>
    </location>
</feature>
<feature type="transmembrane region" description="Helical" evidence="2">
    <location>
        <begin position="366"/>
        <end position="393"/>
    </location>
</feature>
<protein>
    <submittedName>
        <fullName evidence="3">Uncharacterized membrane protein YjgN, DUF898 family</fullName>
    </submittedName>
</protein>
<dbReference type="Pfam" id="PF05987">
    <property type="entry name" value="DUF898"/>
    <property type="match status" value="1"/>
</dbReference>
<dbReference type="EMBL" id="OBEL01000002">
    <property type="protein sequence ID" value="SNZ19408.1"/>
    <property type="molecule type" value="Genomic_DNA"/>
</dbReference>
<name>A0A285PD90_9HYPH</name>
<evidence type="ECO:0000313" key="4">
    <source>
        <dbReference type="Proteomes" id="UP000219439"/>
    </source>
</evidence>
<dbReference type="OrthoDB" id="7462354at2"/>
<feature type="transmembrane region" description="Helical" evidence="2">
    <location>
        <begin position="272"/>
        <end position="294"/>
    </location>
</feature>
<organism evidence="3 4">
    <name type="scientific">Cohaesibacter gelatinilyticus</name>
    <dbReference type="NCBI Taxonomy" id="372072"/>
    <lineage>
        <taxon>Bacteria</taxon>
        <taxon>Pseudomonadati</taxon>
        <taxon>Pseudomonadota</taxon>
        <taxon>Alphaproteobacteria</taxon>
        <taxon>Hyphomicrobiales</taxon>
        <taxon>Cohaesibacteraceae</taxon>
    </lineage>
</organism>
<evidence type="ECO:0000256" key="1">
    <source>
        <dbReference type="SAM" id="MobiDB-lite"/>
    </source>
</evidence>
<keyword evidence="4" id="KW-1185">Reference proteome</keyword>
<keyword evidence="2" id="KW-1133">Transmembrane helix</keyword>
<evidence type="ECO:0000313" key="3">
    <source>
        <dbReference type="EMBL" id="SNZ19408.1"/>
    </source>
</evidence>
<keyword evidence="2" id="KW-0472">Membrane</keyword>
<dbReference type="InterPro" id="IPR010295">
    <property type="entry name" value="DUF898"/>
</dbReference>
<dbReference type="RefSeq" id="WP_097153761.1">
    <property type="nucleotide sequence ID" value="NZ_OBEL01000002.1"/>
</dbReference>
<feature type="compositionally biased region" description="Polar residues" evidence="1">
    <location>
        <begin position="11"/>
        <end position="25"/>
    </location>
</feature>
<feature type="transmembrane region" description="Helical" evidence="2">
    <location>
        <begin position="413"/>
        <end position="436"/>
    </location>
</feature>
<accession>A0A285PD90</accession>
<dbReference type="Proteomes" id="UP000219439">
    <property type="component" value="Unassembled WGS sequence"/>
</dbReference>
<gene>
    <name evidence="3" type="ORF">SAMN06265368_2493</name>
</gene>
<keyword evidence="2" id="KW-0812">Transmembrane</keyword>
<sequence>MTSERLFDEATNASSPSSSDQQTDHAISAAEAAASAWEAAHRSAQAANAASEAAITAAEAARRAVDSIDVRLAQQAADDAMQAASLASRAAEIASNAAKDSKDRSSTPKTTQTKDIAVTDEIRDGTNEANPRQTQAFRPLRFTGTLKSYYALWLKGTLFTLLSLGLYGPWAHVQQRRYLFGHTQLGGTGFDYHGKGKDLFKLLLGGLILFALVNGGYRYLISPDLKPGAGVAASLLLTACALALVGFAMRYRARNSSWHGIRARWAGSSWGMIRHVLGGQLLTLFTLGLAYPLVVQVMTKWQLKQVRIGDNELTPDISLKGFWTLCAPWMFAPILLAFALPVAMGGDSLLVLYLDPKVEIIPQTAIIASTLLWFLFLPRFWAFAGLAVLAGSLSFILSNNTLLMLTMTTSLTFGFYLCYSMARLSMLHLVLCNLSLKDHVQFSSSLRIPSLFALAATNLLAILASLGLATPWAELRLQHYLCNNIHYKQTGPLDDLFSGQEKSEMA</sequence>